<feature type="region of interest" description="Disordered" evidence="1">
    <location>
        <begin position="1"/>
        <end position="29"/>
    </location>
</feature>
<gene>
    <name evidence="2" type="ORF">DSM3645_03318</name>
</gene>
<accession>A3ZVX7</accession>
<dbReference type="AlphaFoldDB" id="A3ZVX7"/>
<evidence type="ECO:0000256" key="1">
    <source>
        <dbReference type="SAM" id="MobiDB-lite"/>
    </source>
</evidence>
<dbReference type="Proteomes" id="UP000004358">
    <property type="component" value="Unassembled WGS sequence"/>
</dbReference>
<name>A3ZVX7_9BACT</name>
<protein>
    <submittedName>
        <fullName evidence="2">Uncharacterized protein</fullName>
    </submittedName>
</protein>
<comment type="caution">
    <text evidence="2">The sequence shown here is derived from an EMBL/GenBank/DDBJ whole genome shotgun (WGS) entry which is preliminary data.</text>
</comment>
<reference evidence="2 3" key="1">
    <citation type="submission" date="2006-02" db="EMBL/GenBank/DDBJ databases">
        <authorList>
            <person name="Amann R."/>
            <person name="Ferriera S."/>
            <person name="Johnson J."/>
            <person name="Kravitz S."/>
            <person name="Halpern A."/>
            <person name="Remington K."/>
            <person name="Beeson K."/>
            <person name="Tran B."/>
            <person name="Rogers Y.-H."/>
            <person name="Friedman R."/>
            <person name="Venter J.C."/>
        </authorList>
    </citation>
    <scope>NUCLEOTIDE SEQUENCE [LARGE SCALE GENOMIC DNA]</scope>
    <source>
        <strain evidence="2 3">DSM 3645</strain>
    </source>
</reference>
<dbReference type="EMBL" id="AANZ01000014">
    <property type="protein sequence ID" value="EAQ79473.1"/>
    <property type="molecule type" value="Genomic_DNA"/>
</dbReference>
<sequence length="29" mass="3319">MRRQRPKSDKTELSSSLLLQGFTRDPPSS</sequence>
<dbReference type="HOGENOM" id="CLU_3408816_0_0_0"/>
<organism evidence="2 3">
    <name type="scientific">Blastopirellula marina DSM 3645</name>
    <dbReference type="NCBI Taxonomy" id="314230"/>
    <lineage>
        <taxon>Bacteria</taxon>
        <taxon>Pseudomonadati</taxon>
        <taxon>Planctomycetota</taxon>
        <taxon>Planctomycetia</taxon>
        <taxon>Pirellulales</taxon>
        <taxon>Pirellulaceae</taxon>
        <taxon>Blastopirellula</taxon>
    </lineage>
</organism>
<feature type="compositionally biased region" description="Basic and acidic residues" evidence="1">
    <location>
        <begin position="1"/>
        <end position="12"/>
    </location>
</feature>
<evidence type="ECO:0000313" key="3">
    <source>
        <dbReference type="Proteomes" id="UP000004358"/>
    </source>
</evidence>
<evidence type="ECO:0000313" key="2">
    <source>
        <dbReference type="EMBL" id="EAQ79473.1"/>
    </source>
</evidence>
<proteinExistence type="predicted"/>